<evidence type="ECO:0000256" key="1">
    <source>
        <dbReference type="SAM" id="Phobius"/>
    </source>
</evidence>
<feature type="non-terminal residue" evidence="2">
    <location>
        <position position="1"/>
    </location>
</feature>
<dbReference type="Proteomes" id="UP000800200">
    <property type="component" value="Unassembled WGS sequence"/>
</dbReference>
<dbReference type="InterPro" id="IPR043502">
    <property type="entry name" value="DNA/RNA_pol_sf"/>
</dbReference>
<name>A0A6A6DI47_9PEZI</name>
<feature type="transmembrane region" description="Helical" evidence="1">
    <location>
        <begin position="6"/>
        <end position="24"/>
    </location>
</feature>
<organism evidence="2 3">
    <name type="scientific">Zopfia rhizophila CBS 207.26</name>
    <dbReference type="NCBI Taxonomy" id="1314779"/>
    <lineage>
        <taxon>Eukaryota</taxon>
        <taxon>Fungi</taxon>
        <taxon>Dikarya</taxon>
        <taxon>Ascomycota</taxon>
        <taxon>Pezizomycotina</taxon>
        <taxon>Dothideomycetes</taxon>
        <taxon>Dothideomycetes incertae sedis</taxon>
        <taxon>Zopfiaceae</taxon>
        <taxon>Zopfia</taxon>
    </lineage>
</organism>
<dbReference type="SUPFAM" id="SSF56672">
    <property type="entry name" value="DNA/RNA polymerases"/>
    <property type="match status" value="1"/>
</dbReference>
<dbReference type="AlphaFoldDB" id="A0A6A6DI47"/>
<protein>
    <recommendedName>
        <fullName evidence="4">DNA/RNA polymerase</fullName>
    </recommendedName>
</protein>
<sequence length="72" mass="8962">INYILYKYLDIFIIAYLNNVLVYISRTLKKYKIYIKKLEKYKFYIIKIEFLGYIILRKNILVDLKKLIEIYN</sequence>
<keyword evidence="1" id="KW-1133">Transmembrane helix</keyword>
<accession>A0A6A6DI47</accession>
<dbReference type="EMBL" id="ML994691">
    <property type="protein sequence ID" value="KAF2177266.1"/>
    <property type="molecule type" value="Genomic_DNA"/>
</dbReference>
<keyword evidence="3" id="KW-1185">Reference proteome</keyword>
<reference evidence="2" key="1">
    <citation type="journal article" date="2020" name="Stud. Mycol.">
        <title>101 Dothideomycetes genomes: a test case for predicting lifestyles and emergence of pathogens.</title>
        <authorList>
            <person name="Haridas S."/>
            <person name="Albert R."/>
            <person name="Binder M."/>
            <person name="Bloem J."/>
            <person name="Labutti K."/>
            <person name="Salamov A."/>
            <person name="Andreopoulos B."/>
            <person name="Baker S."/>
            <person name="Barry K."/>
            <person name="Bills G."/>
            <person name="Bluhm B."/>
            <person name="Cannon C."/>
            <person name="Castanera R."/>
            <person name="Culley D."/>
            <person name="Daum C."/>
            <person name="Ezra D."/>
            <person name="Gonzalez J."/>
            <person name="Henrissat B."/>
            <person name="Kuo A."/>
            <person name="Liang C."/>
            <person name="Lipzen A."/>
            <person name="Lutzoni F."/>
            <person name="Magnuson J."/>
            <person name="Mondo S."/>
            <person name="Nolan M."/>
            <person name="Ohm R."/>
            <person name="Pangilinan J."/>
            <person name="Park H.-J."/>
            <person name="Ramirez L."/>
            <person name="Alfaro M."/>
            <person name="Sun H."/>
            <person name="Tritt A."/>
            <person name="Yoshinaga Y."/>
            <person name="Zwiers L.-H."/>
            <person name="Turgeon B."/>
            <person name="Goodwin S."/>
            <person name="Spatafora J."/>
            <person name="Crous P."/>
            <person name="Grigoriev I."/>
        </authorList>
    </citation>
    <scope>NUCLEOTIDE SEQUENCE</scope>
    <source>
        <strain evidence="2">CBS 207.26</strain>
    </source>
</reference>
<evidence type="ECO:0000313" key="3">
    <source>
        <dbReference type="Proteomes" id="UP000800200"/>
    </source>
</evidence>
<gene>
    <name evidence="2" type="ORF">K469DRAFT_603822</name>
</gene>
<evidence type="ECO:0008006" key="4">
    <source>
        <dbReference type="Google" id="ProtNLM"/>
    </source>
</evidence>
<keyword evidence="1" id="KW-0472">Membrane</keyword>
<proteinExistence type="predicted"/>
<keyword evidence="1" id="KW-0812">Transmembrane</keyword>
<evidence type="ECO:0000313" key="2">
    <source>
        <dbReference type="EMBL" id="KAF2177266.1"/>
    </source>
</evidence>